<proteinExistence type="predicted"/>
<feature type="compositionally biased region" description="Basic and acidic residues" evidence="1">
    <location>
        <begin position="270"/>
        <end position="279"/>
    </location>
</feature>
<evidence type="ECO:0000256" key="2">
    <source>
        <dbReference type="SAM" id="SignalP"/>
    </source>
</evidence>
<dbReference type="EMBL" id="CP000473">
    <property type="protein sequence ID" value="ABJ85635.1"/>
    <property type="molecule type" value="Genomic_DNA"/>
</dbReference>
<reference evidence="3" key="1">
    <citation type="submission" date="2006-10" db="EMBL/GenBank/DDBJ databases">
        <title>Complete sequence of Solibacter usitatus Ellin6076.</title>
        <authorList>
            <consortium name="US DOE Joint Genome Institute"/>
            <person name="Copeland A."/>
            <person name="Lucas S."/>
            <person name="Lapidus A."/>
            <person name="Barry K."/>
            <person name="Detter J.C."/>
            <person name="Glavina del Rio T."/>
            <person name="Hammon N."/>
            <person name="Israni S."/>
            <person name="Dalin E."/>
            <person name="Tice H."/>
            <person name="Pitluck S."/>
            <person name="Thompson L.S."/>
            <person name="Brettin T."/>
            <person name="Bruce D."/>
            <person name="Han C."/>
            <person name="Tapia R."/>
            <person name="Gilna P."/>
            <person name="Schmutz J."/>
            <person name="Larimer F."/>
            <person name="Land M."/>
            <person name="Hauser L."/>
            <person name="Kyrpides N."/>
            <person name="Mikhailova N."/>
            <person name="Janssen P.H."/>
            <person name="Kuske C.R."/>
            <person name="Richardson P."/>
        </authorList>
    </citation>
    <scope>NUCLEOTIDE SEQUENCE</scope>
    <source>
        <strain evidence="3">Ellin6076</strain>
    </source>
</reference>
<organism evidence="3">
    <name type="scientific">Solibacter usitatus (strain Ellin6076)</name>
    <dbReference type="NCBI Taxonomy" id="234267"/>
    <lineage>
        <taxon>Bacteria</taxon>
        <taxon>Pseudomonadati</taxon>
        <taxon>Acidobacteriota</taxon>
        <taxon>Terriglobia</taxon>
        <taxon>Bryobacterales</taxon>
        <taxon>Solibacteraceae</taxon>
        <taxon>Candidatus Solibacter</taxon>
    </lineage>
</organism>
<gene>
    <name evidence="3" type="ordered locus">Acid_4676</name>
</gene>
<evidence type="ECO:0000256" key="1">
    <source>
        <dbReference type="SAM" id="MobiDB-lite"/>
    </source>
</evidence>
<dbReference type="InParanoid" id="Q01XI0"/>
<evidence type="ECO:0000313" key="3">
    <source>
        <dbReference type="EMBL" id="ABJ85635.1"/>
    </source>
</evidence>
<dbReference type="STRING" id="234267.Acid_4676"/>
<evidence type="ECO:0008006" key="4">
    <source>
        <dbReference type="Google" id="ProtNLM"/>
    </source>
</evidence>
<name>Q01XI0_SOLUE</name>
<dbReference type="AlphaFoldDB" id="Q01XI0"/>
<dbReference type="HOGENOM" id="CLU_1022252_0_0_0"/>
<accession>Q01XI0</accession>
<dbReference type="KEGG" id="sus:Acid_4676"/>
<feature type="signal peptide" evidence="2">
    <location>
        <begin position="1"/>
        <end position="24"/>
    </location>
</feature>
<feature type="chain" id="PRO_5004163410" description="Outer membrane lipoprotein-sorting protein" evidence="2">
    <location>
        <begin position="25"/>
        <end position="279"/>
    </location>
</feature>
<protein>
    <recommendedName>
        <fullName evidence="4">Outer membrane lipoprotein-sorting protein</fullName>
    </recommendedName>
</protein>
<feature type="region of interest" description="Disordered" evidence="1">
    <location>
        <begin position="253"/>
        <end position="279"/>
    </location>
</feature>
<sequence precursor="true">MLCSISNLARLGAGLAMTFGIAAAADKPTDDPEALLRGIRSRAMAHLSQLPNYMCRQVVNRMVRPAGSTLGHQDTVELEVAFVGREELFSKPGESRFGERSITELAPGTIGNGVLGSQIDMLFASDAAEFRFGGTSKKDGHKTYRFDLMMPQEKSGFRVKHGGAEAIVAYEGSVWVDVETLEMVRVDLKIKQIPASVGVRWIEKSMHYELMNIAGTDFLMPRKSELAATDDVGNYSLNLISLDQCREFTGQSTITYGAPAPGTSPQGSASREKVERREQ</sequence>
<keyword evidence="2" id="KW-0732">Signal</keyword>